<feature type="compositionally biased region" description="Low complexity" evidence="2">
    <location>
        <begin position="77"/>
        <end position="90"/>
    </location>
</feature>
<feature type="compositionally biased region" description="Polar residues" evidence="2">
    <location>
        <begin position="1"/>
        <end position="16"/>
    </location>
</feature>
<dbReference type="PANTHER" id="PTHR43591:SF10">
    <property type="entry name" value="ABC TRANSMEMBRANE TYPE-1 DOMAIN-CONTAINING PROTEIN-RELATED"/>
    <property type="match status" value="1"/>
</dbReference>
<comment type="caution">
    <text evidence="3">The sequence shown here is derived from an EMBL/GenBank/DDBJ whole genome shotgun (WGS) entry which is preliminary data.</text>
</comment>
<evidence type="ECO:0000256" key="2">
    <source>
        <dbReference type="SAM" id="MobiDB-lite"/>
    </source>
</evidence>
<dbReference type="CDD" id="cd02440">
    <property type="entry name" value="AdoMet_MTases"/>
    <property type="match status" value="1"/>
</dbReference>
<dbReference type="Pfam" id="PF13489">
    <property type="entry name" value="Methyltransf_23"/>
    <property type="match status" value="1"/>
</dbReference>
<sequence>MSDQGYFQTGSTQASADSEGGETPRPSTVALSSSTAGRSSTTSDTTWDAGPALVPDSLEPPGTGTGTTFAGVEGNTAFASPPAPAALFPSEHWADLPLPAPRDTDDDNDSGFGGDASERMSLAESILQYRTINGRTYHSERGDAQYWVSNDEQSNEALDINHHVLTLLKSGKLYRSPLSPDIKKAVDIGTGTGIWAIDFADEFPGAEVIGTDLSPIQPHWVPPNLQFQIDDCTRPWSFEPNSLDFVHVRLLVGSIADWPALFAQAFRALRPGGWVESHEASPVIRSDDGTLTPGGAMQQWGPLFLEGGQRTGRTFAMLEDNLQRKGMEAAGFVDLHEANYKLPVGPWARGAVHREAGRFFQAAVLQDVEGTLTFIASVLGWSEREIAGFGAHYRSEVSDPSVHAYFSQRTVWAVKPRGGGFQGG</sequence>
<keyword evidence="3" id="KW-0489">Methyltransferase</keyword>
<protein>
    <submittedName>
        <fullName evidence="3">S-adenosyl-L-methionine-dependent methyltransferase</fullName>
    </submittedName>
</protein>
<dbReference type="OrthoDB" id="2013972at2759"/>
<dbReference type="PANTHER" id="PTHR43591">
    <property type="entry name" value="METHYLTRANSFERASE"/>
    <property type="match status" value="1"/>
</dbReference>
<feature type="compositionally biased region" description="Low complexity" evidence="2">
    <location>
        <begin position="32"/>
        <end position="46"/>
    </location>
</feature>
<gene>
    <name evidence="3" type="ORF">B0T11DRAFT_118513</name>
</gene>
<dbReference type="AlphaFoldDB" id="A0A8K0TDL8"/>
<feature type="region of interest" description="Disordered" evidence="2">
    <location>
        <begin position="1"/>
        <end position="116"/>
    </location>
</feature>
<evidence type="ECO:0000313" key="4">
    <source>
        <dbReference type="Proteomes" id="UP000813385"/>
    </source>
</evidence>
<keyword evidence="3" id="KW-0808">Transferase</keyword>
<dbReference type="Proteomes" id="UP000813385">
    <property type="component" value="Unassembled WGS sequence"/>
</dbReference>
<dbReference type="EMBL" id="JAGPXD010000005">
    <property type="protein sequence ID" value="KAH7353521.1"/>
    <property type="molecule type" value="Genomic_DNA"/>
</dbReference>
<evidence type="ECO:0000256" key="1">
    <source>
        <dbReference type="ARBA" id="ARBA00038158"/>
    </source>
</evidence>
<comment type="similarity">
    <text evidence="1">Belongs to the methyltransferase superfamily. LaeA methyltransferase family.</text>
</comment>
<dbReference type="GO" id="GO:0032259">
    <property type="term" value="P:methylation"/>
    <property type="evidence" value="ECO:0007669"/>
    <property type="project" value="UniProtKB-KW"/>
</dbReference>
<dbReference type="GO" id="GO:0008168">
    <property type="term" value="F:methyltransferase activity"/>
    <property type="evidence" value="ECO:0007669"/>
    <property type="project" value="UniProtKB-KW"/>
</dbReference>
<proteinExistence type="inferred from homology"/>
<name>A0A8K0TDL8_9PEZI</name>
<organism evidence="3 4">
    <name type="scientific">Plectosphaerella cucumerina</name>
    <dbReference type="NCBI Taxonomy" id="40658"/>
    <lineage>
        <taxon>Eukaryota</taxon>
        <taxon>Fungi</taxon>
        <taxon>Dikarya</taxon>
        <taxon>Ascomycota</taxon>
        <taxon>Pezizomycotina</taxon>
        <taxon>Sordariomycetes</taxon>
        <taxon>Hypocreomycetidae</taxon>
        <taxon>Glomerellales</taxon>
        <taxon>Plectosphaerellaceae</taxon>
        <taxon>Plectosphaerella</taxon>
    </lineage>
</organism>
<dbReference type="Gene3D" id="3.40.50.150">
    <property type="entry name" value="Vaccinia Virus protein VP39"/>
    <property type="match status" value="1"/>
</dbReference>
<accession>A0A8K0TDL8</accession>
<dbReference type="SUPFAM" id="SSF53335">
    <property type="entry name" value="S-adenosyl-L-methionine-dependent methyltransferases"/>
    <property type="match status" value="1"/>
</dbReference>
<evidence type="ECO:0000313" key="3">
    <source>
        <dbReference type="EMBL" id="KAH7353521.1"/>
    </source>
</evidence>
<reference evidence="3" key="1">
    <citation type="journal article" date="2021" name="Nat. Commun.">
        <title>Genetic determinants of endophytism in the Arabidopsis root mycobiome.</title>
        <authorList>
            <person name="Mesny F."/>
            <person name="Miyauchi S."/>
            <person name="Thiergart T."/>
            <person name="Pickel B."/>
            <person name="Atanasova L."/>
            <person name="Karlsson M."/>
            <person name="Huettel B."/>
            <person name="Barry K.W."/>
            <person name="Haridas S."/>
            <person name="Chen C."/>
            <person name="Bauer D."/>
            <person name="Andreopoulos W."/>
            <person name="Pangilinan J."/>
            <person name="LaButti K."/>
            <person name="Riley R."/>
            <person name="Lipzen A."/>
            <person name="Clum A."/>
            <person name="Drula E."/>
            <person name="Henrissat B."/>
            <person name="Kohler A."/>
            <person name="Grigoriev I.V."/>
            <person name="Martin F.M."/>
            <person name="Hacquard S."/>
        </authorList>
    </citation>
    <scope>NUCLEOTIDE SEQUENCE</scope>
    <source>
        <strain evidence="3">MPI-CAGE-AT-0016</strain>
    </source>
</reference>
<dbReference type="InterPro" id="IPR029063">
    <property type="entry name" value="SAM-dependent_MTases_sf"/>
</dbReference>
<keyword evidence="4" id="KW-1185">Reference proteome</keyword>